<comment type="caution">
    <text evidence="2">The sequence shown here is derived from an EMBL/GenBank/DDBJ whole genome shotgun (WGS) entry which is preliminary data.</text>
</comment>
<feature type="domain" description="Transposase IS701-like DDE" evidence="1">
    <location>
        <begin position="37"/>
        <end position="308"/>
    </location>
</feature>
<dbReference type="InterPro" id="IPR039365">
    <property type="entry name" value="IS701-like"/>
</dbReference>
<name>A0A0F3GTD7_9BACT</name>
<organism evidence="2 3">
    <name type="scientific">Candidatus Magnetobacterium bavaricum</name>
    <dbReference type="NCBI Taxonomy" id="29290"/>
    <lineage>
        <taxon>Bacteria</taxon>
        <taxon>Pseudomonadati</taxon>
        <taxon>Nitrospirota</taxon>
        <taxon>Thermodesulfovibrionia</taxon>
        <taxon>Thermodesulfovibrionales</taxon>
        <taxon>Candidatus Magnetobacteriaceae</taxon>
        <taxon>Candidatus Magnetobacterium</taxon>
    </lineage>
</organism>
<dbReference type="Pfam" id="PF13546">
    <property type="entry name" value="DDE_5"/>
    <property type="match status" value="1"/>
</dbReference>
<dbReference type="SUPFAM" id="SSF53098">
    <property type="entry name" value="Ribonuclease H-like"/>
    <property type="match status" value="1"/>
</dbReference>
<protein>
    <submittedName>
        <fullName evidence="2">ISXo8 transposase</fullName>
    </submittedName>
</protein>
<evidence type="ECO:0000259" key="1">
    <source>
        <dbReference type="Pfam" id="PF13546"/>
    </source>
</evidence>
<dbReference type="PATRIC" id="fig|29290.4.peg.3459"/>
<dbReference type="Proteomes" id="UP000033423">
    <property type="component" value="Unassembled WGS sequence"/>
</dbReference>
<reference evidence="2 3" key="1">
    <citation type="submission" date="2015-02" db="EMBL/GenBank/DDBJ databases">
        <title>Single-cell genomics of uncultivated deep-branching MTB reveals a conserved set of magnetosome genes.</title>
        <authorList>
            <person name="Kolinko S."/>
            <person name="Richter M."/>
            <person name="Glockner F.O."/>
            <person name="Brachmann A."/>
            <person name="Schuler D."/>
        </authorList>
    </citation>
    <scope>NUCLEOTIDE SEQUENCE [LARGE SCALE GENOMIC DNA]</scope>
    <source>
        <strain evidence="2">TM-1</strain>
    </source>
</reference>
<dbReference type="EMBL" id="LACI01001121">
    <property type="protein sequence ID" value="KJU85204.1"/>
    <property type="molecule type" value="Genomic_DNA"/>
</dbReference>
<dbReference type="NCBIfam" id="NF033540">
    <property type="entry name" value="transpos_IS701"/>
    <property type="match status" value="1"/>
</dbReference>
<evidence type="ECO:0000313" key="2">
    <source>
        <dbReference type="EMBL" id="KJU85204.1"/>
    </source>
</evidence>
<dbReference type="PANTHER" id="PTHR33627:SF1">
    <property type="entry name" value="TRANSPOSASE"/>
    <property type="match status" value="1"/>
</dbReference>
<keyword evidence="3" id="KW-1185">Reference proteome</keyword>
<dbReference type="AlphaFoldDB" id="A0A0F3GTD7"/>
<proteinExistence type="predicted"/>
<dbReference type="InterPro" id="IPR038721">
    <property type="entry name" value="IS701-like_DDE_dom"/>
</dbReference>
<dbReference type="PANTHER" id="PTHR33627">
    <property type="entry name" value="TRANSPOSASE"/>
    <property type="match status" value="1"/>
</dbReference>
<gene>
    <name evidence="2" type="ORF">MBAV_002603</name>
</gene>
<dbReference type="InterPro" id="IPR012337">
    <property type="entry name" value="RNaseH-like_sf"/>
</dbReference>
<evidence type="ECO:0000313" key="3">
    <source>
        <dbReference type="Proteomes" id="UP000033423"/>
    </source>
</evidence>
<accession>A0A0F3GTD7</accession>
<sequence>MQPQYQVEIDTYSVPKMELVKEDIDGFMVKLQGFHSEFADCFEREAARQKFYQYMVGQFSDLERKSIEPISFKVDGGKVRNIQRLISDTKWDESLMLSKYHNMVSSDMGDGDGVLIFDESGFTKKGSDSVAVARQYCGTIGKVDNCQVGVFTAYASRHGYALLDKRLFIPEKWFTDDYADKRTKTGLPGSIGFKTKPQLAAEMFTEISKAGTIAFKSVVSDTLYGNSPDFIEAVESVIGITYLVSIPCDTLLWIDEPVVLKKEYKHKGQKKTKKEVHSGKKPIRVDRFAKALNDCFWYRRKVSEGTKGAIEYEFTKRRVILSKNGAPYKTVWLLVKRTLEDSPTYYYYMSNASVSTRLKRFIWLSGIRWAIEQCFGEAKTELGMDHYEVRKYSGWNHHMLTCILAHFFLWHLRIILGEKISAHYSVSD</sequence>